<accession>A0A165MB78</accession>
<dbReference type="InParanoid" id="A0A165MB78"/>
<keyword evidence="2" id="KW-1185">Reference proteome</keyword>
<protein>
    <submittedName>
        <fullName evidence="1">Uncharacterized protein</fullName>
    </submittedName>
</protein>
<dbReference type="AlphaFoldDB" id="A0A165MB78"/>
<gene>
    <name evidence="1" type="ORF">NEOLEDRAFT_1143817</name>
</gene>
<dbReference type="OrthoDB" id="43744at2759"/>
<name>A0A165MB78_9AGAM</name>
<proteinExistence type="predicted"/>
<dbReference type="EMBL" id="KV425707">
    <property type="protein sequence ID" value="KZT18122.1"/>
    <property type="molecule type" value="Genomic_DNA"/>
</dbReference>
<dbReference type="Proteomes" id="UP000076761">
    <property type="component" value="Unassembled WGS sequence"/>
</dbReference>
<reference evidence="1 2" key="1">
    <citation type="journal article" date="2016" name="Mol. Biol. Evol.">
        <title>Comparative Genomics of Early-Diverging Mushroom-Forming Fungi Provides Insights into the Origins of Lignocellulose Decay Capabilities.</title>
        <authorList>
            <person name="Nagy L.G."/>
            <person name="Riley R."/>
            <person name="Tritt A."/>
            <person name="Adam C."/>
            <person name="Daum C."/>
            <person name="Floudas D."/>
            <person name="Sun H."/>
            <person name="Yadav J.S."/>
            <person name="Pangilinan J."/>
            <person name="Larsson K.H."/>
            <person name="Matsuura K."/>
            <person name="Barry K."/>
            <person name="Labutti K."/>
            <person name="Kuo R."/>
            <person name="Ohm R.A."/>
            <person name="Bhattacharya S.S."/>
            <person name="Shirouzu T."/>
            <person name="Yoshinaga Y."/>
            <person name="Martin F.M."/>
            <person name="Grigoriev I.V."/>
            <person name="Hibbett D.S."/>
        </authorList>
    </citation>
    <scope>NUCLEOTIDE SEQUENCE [LARGE SCALE GENOMIC DNA]</scope>
    <source>
        <strain evidence="1 2">HHB14362 ss-1</strain>
    </source>
</reference>
<organism evidence="1 2">
    <name type="scientific">Neolentinus lepideus HHB14362 ss-1</name>
    <dbReference type="NCBI Taxonomy" id="1314782"/>
    <lineage>
        <taxon>Eukaryota</taxon>
        <taxon>Fungi</taxon>
        <taxon>Dikarya</taxon>
        <taxon>Basidiomycota</taxon>
        <taxon>Agaricomycotina</taxon>
        <taxon>Agaricomycetes</taxon>
        <taxon>Gloeophyllales</taxon>
        <taxon>Gloeophyllaceae</taxon>
        <taxon>Neolentinus</taxon>
    </lineage>
</organism>
<evidence type="ECO:0000313" key="2">
    <source>
        <dbReference type="Proteomes" id="UP000076761"/>
    </source>
</evidence>
<sequence length="87" mass="9553">MAQRVDSATDFFRTGDYDTDGALTVGQSSALSADGKSRVLCSRSSLASPAKVKVVVSHTDDAGRVKQWQMLWKGLCRVWTSRYIVII</sequence>
<evidence type="ECO:0000313" key="1">
    <source>
        <dbReference type="EMBL" id="KZT18122.1"/>
    </source>
</evidence>